<reference evidence="2" key="1">
    <citation type="submission" date="2021-07" db="EMBL/GenBank/DDBJ databases">
        <title>Elsinoe batatas strain:CRI-CJ2 Genome sequencing and assembly.</title>
        <authorList>
            <person name="Huang L."/>
        </authorList>
    </citation>
    <scope>NUCLEOTIDE SEQUENCE</scope>
    <source>
        <strain evidence="2">CRI-CJ2</strain>
    </source>
</reference>
<proteinExistence type="predicted"/>
<evidence type="ECO:0000313" key="2">
    <source>
        <dbReference type="EMBL" id="KAG8623917.1"/>
    </source>
</evidence>
<dbReference type="AlphaFoldDB" id="A0A8K0KVB7"/>
<name>A0A8K0KVB7_9PEZI</name>
<feature type="region of interest" description="Disordered" evidence="1">
    <location>
        <begin position="232"/>
        <end position="291"/>
    </location>
</feature>
<dbReference type="EMBL" id="JAESVG020000010">
    <property type="protein sequence ID" value="KAG8623917.1"/>
    <property type="molecule type" value="Genomic_DNA"/>
</dbReference>
<evidence type="ECO:0000256" key="1">
    <source>
        <dbReference type="SAM" id="MobiDB-lite"/>
    </source>
</evidence>
<protein>
    <submittedName>
        <fullName evidence="2">Uncharacterized protein</fullName>
    </submittedName>
</protein>
<accession>A0A8K0KVB7</accession>
<feature type="compositionally biased region" description="Basic residues" evidence="1">
    <location>
        <begin position="247"/>
        <end position="256"/>
    </location>
</feature>
<dbReference type="Proteomes" id="UP000809789">
    <property type="component" value="Unassembled WGS sequence"/>
</dbReference>
<keyword evidence="3" id="KW-1185">Reference proteome</keyword>
<dbReference type="OrthoDB" id="3968473at2759"/>
<comment type="caution">
    <text evidence="2">The sequence shown here is derived from an EMBL/GenBank/DDBJ whole genome shotgun (WGS) entry which is preliminary data.</text>
</comment>
<organism evidence="2 3">
    <name type="scientific">Elsinoe batatas</name>
    <dbReference type="NCBI Taxonomy" id="2601811"/>
    <lineage>
        <taxon>Eukaryota</taxon>
        <taxon>Fungi</taxon>
        <taxon>Dikarya</taxon>
        <taxon>Ascomycota</taxon>
        <taxon>Pezizomycotina</taxon>
        <taxon>Dothideomycetes</taxon>
        <taxon>Dothideomycetidae</taxon>
        <taxon>Myriangiales</taxon>
        <taxon>Elsinoaceae</taxon>
        <taxon>Elsinoe</taxon>
    </lineage>
</organism>
<sequence>MANLPERQPEGNTPSEELEPFEFDNFTFAFTTKDSRFMIQYYSDLRAPSEQSQVDCLVVDVDSARLTYNDDLDRRILHCRDPKAGEASQVLLYKKLADAEYDDVIPLLAANHRYEELDKRSQSVDRVQRAMDRIRSDKVHPELHRRYWRQHARFTEAKMRILRMIRVKNEQDRQLLEANRTRIRQTVAIVAHARVAWSEEELKLATACWRRGDLGRVTDMATAKCQKLDLHIESRKSRVNKTPPRPNTKHTPKRRSPLAQSMIAEQPSGSTGTEKQGTEKVGMYTNGTGRT</sequence>
<evidence type="ECO:0000313" key="3">
    <source>
        <dbReference type="Proteomes" id="UP000809789"/>
    </source>
</evidence>
<gene>
    <name evidence="2" type="ORF">KVT40_008893</name>
</gene>